<feature type="transmembrane region" description="Helical" evidence="8">
    <location>
        <begin position="77"/>
        <end position="96"/>
    </location>
</feature>
<dbReference type="PANTHER" id="PTHR48086:SF7">
    <property type="entry name" value="SODIUM-SOLUTE SYMPORTER-RELATED"/>
    <property type="match status" value="1"/>
</dbReference>
<evidence type="ECO:0000256" key="7">
    <source>
        <dbReference type="RuleBase" id="RU362091"/>
    </source>
</evidence>
<evidence type="ECO:0000313" key="10">
    <source>
        <dbReference type="Proteomes" id="UP000317593"/>
    </source>
</evidence>
<dbReference type="CDD" id="cd10322">
    <property type="entry name" value="SLC5sbd"/>
    <property type="match status" value="1"/>
</dbReference>
<keyword evidence="3" id="KW-0813">Transport</keyword>
<keyword evidence="10" id="KW-1185">Reference proteome</keyword>
<dbReference type="PANTHER" id="PTHR48086">
    <property type="entry name" value="SODIUM/PROLINE SYMPORTER-RELATED"/>
    <property type="match status" value="1"/>
</dbReference>
<dbReference type="AlphaFoldDB" id="A0A521EDX9"/>
<sequence>MTDLDFRLIDWALIALYFMLLVFLTWKRDSNDADEESFLLSGRKMSLAAFVATLVSTWYGGILGVGEYSYQFGISQWLLFGFPFYVFSALFAWLLAGKIRMNKALSLPEAVANFYGENAGRFSALPIFILVSPAPYILMLGLIFQYLTGGAGDFLWYAGAVAFFSVAYVAFGGFSAVVHTDMLQVVLMFGGFICLLIFAGLNFGGLDQLWRQLPATYRDLTGGHNLQYILVWFFIALWTFVDPSFHQRAAAAKSPATAKKGIFISILLWSLFDFLTMFSGIYGWAILGPDLGEPIMVYPYLANEILPIGFKGLFFVALLATIMSTLDSYLFLSGQTLGRDLLAKLFPAVARNTLTRISTMVAAVLGILLIIIYPSVINLWYVIGSVMLPGLLIPVLGVYLRFFTLQKRWVLPAMVVSIAVSLCWLILGTITSDGSYDYAYMGVEPFYPGLGVSMLLWLLGRKRDGGLLEETAFSKEMVD</sequence>
<dbReference type="GO" id="GO:0022857">
    <property type="term" value="F:transmembrane transporter activity"/>
    <property type="evidence" value="ECO:0007669"/>
    <property type="project" value="InterPro"/>
</dbReference>
<dbReference type="InterPro" id="IPR050277">
    <property type="entry name" value="Sodium:Solute_Symporter"/>
</dbReference>
<dbReference type="Proteomes" id="UP000317593">
    <property type="component" value="Unassembled WGS sequence"/>
</dbReference>
<dbReference type="InterPro" id="IPR001734">
    <property type="entry name" value="Na/solute_symporter"/>
</dbReference>
<evidence type="ECO:0000256" key="4">
    <source>
        <dbReference type="ARBA" id="ARBA00022692"/>
    </source>
</evidence>
<feature type="transmembrane region" description="Helical" evidence="8">
    <location>
        <begin position="409"/>
        <end position="427"/>
    </location>
</feature>
<dbReference type="OrthoDB" id="9803597at2"/>
<protein>
    <submittedName>
        <fullName evidence="9">Solute:Na+ symporter, SSS family</fullName>
    </submittedName>
</protein>
<reference evidence="9 10" key="1">
    <citation type="submission" date="2017-05" db="EMBL/GenBank/DDBJ databases">
        <authorList>
            <person name="Varghese N."/>
            <person name="Submissions S."/>
        </authorList>
    </citation>
    <scope>NUCLEOTIDE SEQUENCE [LARGE SCALE GENOMIC DNA]</scope>
    <source>
        <strain evidence="9 10">DSM 21194</strain>
    </source>
</reference>
<keyword evidence="5 8" id="KW-1133">Transmembrane helix</keyword>
<accession>A0A521EDX9</accession>
<dbReference type="EMBL" id="FXTH01000015">
    <property type="protein sequence ID" value="SMO82042.1"/>
    <property type="molecule type" value="Genomic_DNA"/>
</dbReference>
<keyword evidence="6 8" id="KW-0472">Membrane</keyword>
<feature type="transmembrane region" description="Helical" evidence="8">
    <location>
        <begin position="154"/>
        <end position="178"/>
    </location>
</feature>
<evidence type="ECO:0000256" key="6">
    <source>
        <dbReference type="ARBA" id="ARBA00023136"/>
    </source>
</evidence>
<evidence type="ECO:0000256" key="5">
    <source>
        <dbReference type="ARBA" id="ARBA00022989"/>
    </source>
</evidence>
<feature type="transmembrane region" description="Helical" evidence="8">
    <location>
        <begin position="262"/>
        <end position="285"/>
    </location>
</feature>
<feature type="transmembrane region" description="Helical" evidence="8">
    <location>
        <begin position="127"/>
        <end position="148"/>
    </location>
</feature>
<feature type="transmembrane region" description="Helical" evidence="8">
    <location>
        <begin position="379"/>
        <end position="402"/>
    </location>
</feature>
<evidence type="ECO:0000313" key="9">
    <source>
        <dbReference type="EMBL" id="SMO82042.1"/>
    </source>
</evidence>
<dbReference type="InterPro" id="IPR038377">
    <property type="entry name" value="Na/Glc_symporter_sf"/>
</dbReference>
<feature type="transmembrane region" description="Helical" evidence="8">
    <location>
        <begin position="305"/>
        <end position="332"/>
    </location>
</feature>
<feature type="transmembrane region" description="Helical" evidence="8">
    <location>
        <begin position="6"/>
        <end position="26"/>
    </location>
</feature>
<comment type="similarity">
    <text evidence="2 7">Belongs to the sodium:solute symporter (SSF) (TC 2.A.21) family.</text>
</comment>
<keyword evidence="4 8" id="KW-0812">Transmembrane</keyword>
<feature type="transmembrane region" description="Helical" evidence="8">
    <location>
        <begin position="225"/>
        <end position="241"/>
    </location>
</feature>
<proteinExistence type="inferred from homology"/>
<comment type="subcellular location">
    <subcellularLocation>
        <location evidence="1">Membrane</location>
        <topology evidence="1">Multi-pass membrane protein</topology>
    </subcellularLocation>
</comment>
<dbReference type="RefSeq" id="WP_142715481.1">
    <property type="nucleotide sequence ID" value="NZ_FXTH01000015.1"/>
</dbReference>
<dbReference type="GO" id="GO:0005886">
    <property type="term" value="C:plasma membrane"/>
    <property type="evidence" value="ECO:0007669"/>
    <property type="project" value="TreeGrafter"/>
</dbReference>
<dbReference type="Pfam" id="PF00474">
    <property type="entry name" value="SSF"/>
    <property type="match status" value="1"/>
</dbReference>
<feature type="transmembrane region" description="Helical" evidence="8">
    <location>
        <begin position="353"/>
        <end position="373"/>
    </location>
</feature>
<evidence type="ECO:0000256" key="8">
    <source>
        <dbReference type="SAM" id="Phobius"/>
    </source>
</evidence>
<evidence type="ECO:0000256" key="1">
    <source>
        <dbReference type="ARBA" id="ARBA00004141"/>
    </source>
</evidence>
<gene>
    <name evidence="9" type="ORF">SAMN06265218_11570</name>
</gene>
<feature type="transmembrane region" description="Helical" evidence="8">
    <location>
        <begin position="185"/>
        <end position="205"/>
    </location>
</feature>
<feature type="transmembrane region" description="Helical" evidence="8">
    <location>
        <begin position="439"/>
        <end position="459"/>
    </location>
</feature>
<evidence type="ECO:0000256" key="3">
    <source>
        <dbReference type="ARBA" id="ARBA00022448"/>
    </source>
</evidence>
<feature type="transmembrane region" description="Helical" evidence="8">
    <location>
        <begin position="47"/>
        <end position="65"/>
    </location>
</feature>
<name>A0A521EDX9_9BACT</name>
<evidence type="ECO:0000256" key="2">
    <source>
        <dbReference type="ARBA" id="ARBA00006434"/>
    </source>
</evidence>
<organism evidence="9 10">
    <name type="scientific">Fodinibius sediminis</name>
    <dbReference type="NCBI Taxonomy" id="1214077"/>
    <lineage>
        <taxon>Bacteria</taxon>
        <taxon>Pseudomonadati</taxon>
        <taxon>Balneolota</taxon>
        <taxon>Balneolia</taxon>
        <taxon>Balneolales</taxon>
        <taxon>Balneolaceae</taxon>
        <taxon>Fodinibius</taxon>
    </lineage>
</organism>
<dbReference type="Gene3D" id="1.20.1730.10">
    <property type="entry name" value="Sodium/glucose cotransporter"/>
    <property type="match status" value="1"/>
</dbReference>
<dbReference type="PROSITE" id="PS50283">
    <property type="entry name" value="NA_SOLUT_SYMP_3"/>
    <property type="match status" value="1"/>
</dbReference>